<feature type="transmembrane region" description="Helical" evidence="6">
    <location>
        <begin position="95"/>
        <end position="118"/>
    </location>
</feature>
<dbReference type="PANTHER" id="PTHR33545">
    <property type="entry name" value="UPF0750 MEMBRANE PROTEIN YITT-RELATED"/>
    <property type="match status" value="1"/>
</dbReference>
<evidence type="ECO:0000256" key="6">
    <source>
        <dbReference type="SAM" id="Phobius"/>
    </source>
</evidence>
<reference evidence="7 8" key="1">
    <citation type="submission" date="2023-07" db="EMBL/GenBank/DDBJ databases">
        <title>Sorghum-associated microbial communities from plants grown in Nebraska, USA.</title>
        <authorList>
            <person name="Schachtman D."/>
        </authorList>
    </citation>
    <scope>NUCLEOTIDE SEQUENCE [LARGE SCALE GENOMIC DNA]</scope>
    <source>
        <strain evidence="7 8">BE211</strain>
    </source>
</reference>
<dbReference type="PANTHER" id="PTHR33545:SF5">
    <property type="entry name" value="UPF0750 MEMBRANE PROTEIN YITT"/>
    <property type="match status" value="1"/>
</dbReference>
<keyword evidence="8" id="KW-1185">Reference proteome</keyword>
<comment type="subcellular location">
    <subcellularLocation>
        <location evidence="1">Cell membrane</location>
        <topology evidence="1">Multi-pass membrane protein</topology>
    </subcellularLocation>
</comment>
<evidence type="ECO:0000256" key="5">
    <source>
        <dbReference type="ARBA" id="ARBA00023136"/>
    </source>
</evidence>
<gene>
    <name evidence="7" type="ORF">J2X07_003688</name>
</gene>
<dbReference type="EMBL" id="JAVDWA010000010">
    <property type="protein sequence ID" value="MDR7074691.1"/>
    <property type="molecule type" value="Genomic_DNA"/>
</dbReference>
<feature type="transmembrane region" description="Helical" evidence="6">
    <location>
        <begin position="165"/>
        <end position="186"/>
    </location>
</feature>
<feature type="transmembrane region" description="Helical" evidence="6">
    <location>
        <begin position="7"/>
        <end position="24"/>
    </location>
</feature>
<sequence>MVRRTVAIFFGSLLVGIGINGFIVPFHLLDGGMIGISLLVKYVWGYKIGLTLVILSLPIYLMAWKLERRYFINSIHGLLVSSIIIDLLTPLRGMFTVSIMESSVIGGLCIGTGIGWMLRYDTSTGGSDLLALFVSRWFSINVGMVIFLIDAAVIIAGLYVMGEGILFYSLVTILSVGFATMTMTLIRSINFFQSTS</sequence>
<evidence type="ECO:0000256" key="3">
    <source>
        <dbReference type="ARBA" id="ARBA00022692"/>
    </source>
</evidence>
<organism evidence="7 8">
    <name type="scientific">Fictibacillus barbaricus</name>
    <dbReference type="NCBI Taxonomy" id="182136"/>
    <lineage>
        <taxon>Bacteria</taxon>
        <taxon>Bacillati</taxon>
        <taxon>Bacillota</taxon>
        <taxon>Bacilli</taxon>
        <taxon>Bacillales</taxon>
        <taxon>Fictibacillaceae</taxon>
        <taxon>Fictibacillus</taxon>
    </lineage>
</organism>
<evidence type="ECO:0000256" key="4">
    <source>
        <dbReference type="ARBA" id="ARBA00022989"/>
    </source>
</evidence>
<name>A0ABU1U5N7_9BACL</name>
<protein>
    <submittedName>
        <fullName evidence="7">Uncharacterized membrane-anchored protein YitT (DUF2179 family)</fullName>
    </submittedName>
</protein>
<dbReference type="InterPro" id="IPR051461">
    <property type="entry name" value="UPF0750_membrane"/>
</dbReference>
<feature type="transmembrane region" description="Helical" evidence="6">
    <location>
        <begin position="44"/>
        <end position="63"/>
    </location>
</feature>
<proteinExistence type="predicted"/>
<evidence type="ECO:0000313" key="8">
    <source>
        <dbReference type="Proteomes" id="UP001258181"/>
    </source>
</evidence>
<evidence type="ECO:0000256" key="2">
    <source>
        <dbReference type="ARBA" id="ARBA00022475"/>
    </source>
</evidence>
<dbReference type="Pfam" id="PF02588">
    <property type="entry name" value="YitT_membrane"/>
    <property type="match status" value="1"/>
</dbReference>
<keyword evidence="3 6" id="KW-0812">Transmembrane</keyword>
<evidence type="ECO:0000256" key="1">
    <source>
        <dbReference type="ARBA" id="ARBA00004651"/>
    </source>
</evidence>
<comment type="caution">
    <text evidence="7">The sequence shown here is derived from an EMBL/GenBank/DDBJ whole genome shotgun (WGS) entry which is preliminary data.</text>
</comment>
<keyword evidence="2" id="KW-1003">Cell membrane</keyword>
<feature type="transmembrane region" description="Helical" evidence="6">
    <location>
        <begin position="138"/>
        <end position="159"/>
    </location>
</feature>
<accession>A0ABU1U5N7</accession>
<dbReference type="Proteomes" id="UP001258181">
    <property type="component" value="Unassembled WGS sequence"/>
</dbReference>
<dbReference type="InterPro" id="IPR003740">
    <property type="entry name" value="YitT"/>
</dbReference>
<keyword evidence="4 6" id="KW-1133">Transmembrane helix</keyword>
<evidence type="ECO:0000313" key="7">
    <source>
        <dbReference type="EMBL" id="MDR7074691.1"/>
    </source>
</evidence>
<keyword evidence="5 6" id="KW-0472">Membrane</keyword>
<dbReference type="RefSeq" id="WP_310262063.1">
    <property type="nucleotide sequence ID" value="NZ_JAVDWA010000010.1"/>
</dbReference>